<keyword evidence="2" id="KW-0479">Metal-binding</keyword>
<dbReference type="InterPro" id="IPR024654">
    <property type="entry name" value="Calcineurin-like_PHP_lpxH"/>
</dbReference>
<dbReference type="Gene3D" id="3.60.21.10">
    <property type="match status" value="1"/>
</dbReference>
<dbReference type="InterPro" id="IPR000979">
    <property type="entry name" value="Phosphodiesterase_MJ0936/Vps29"/>
</dbReference>
<evidence type="ECO:0000313" key="5">
    <source>
        <dbReference type="Proteomes" id="UP000824109"/>
    </source>
</evidence>
<dbReference type="EMBL" id="DVNB01000029">
    <property type="protein sequence ID" value="HIU56746.1"/>
    <property type="molecule type" value="Genomic_DNA"/>
</dbReference>
<organism evidence="4 5">
    <name type="scientific">Candidatus Ornithomonoglobus merdipullorum</name>
    <dbReference type="NCBI Taxonomy" id="2840895"/>
    <lineage>
        <taxon>Bacteria</taxon>
        <taxon>Bacillati</taxon>
        <taxon>Bacillota</taxon>
        <taxon>Clostridia</taxon>
        <taxon>Candidatus Ornithomonoglobus</taxon>
    </lineage>
</organism>
<reference evidence="4" key="2">
    <citation type="journal article" date="2021" name="PeerJ">
        <title>Extensive microbial diversity within the chicken gut microbiome revealed by metagenomics and culture.</title>
        <authorList>
            <person name="Gilroy R."/>
            <person name="Ravi A."/>
            <person name="Getino M."/>
            <person name="Pursley I."/>
            <person name="Horton D.L."/>
            <person name="Alikhan N.F."/>
            <person name="Baker D."/>
            <person name="Gharbi K."/>
            <person name="Hall N."/>
            <person name="Watson M."/>
            <person name="Adriaenssens E.M."/>
            <person name="Foster-Nyarko E."/>
            <person name="Jarju S."/>
            <person name="Secka A."/>
            <person name="Antonio M."/>
            <person name="Oren A."/>
            <person name="Chaudhuri R.R."/>
            <person name="La Ragione R."/>
            <person name="Hildebrand F."/>
            <person name="Pallen M.J."/>
        </authorList>
    </citation>
    <scope>NUCLEOTIDE SEQUENCE</scope>
    <source>
        <strain evidence="4">USAMLcec3-3695</strain>
    </source>
</reference>
<proteinExistence type="inferred from homology"/>
<sequence length="156" mass="17358">MKRILVFSDSHGSIDLCVDAIARIPADIILHCGDYVRDVDKLIRKFPDKDIRYVQGNNDLFTKAPKQLIIEEDGVRILAVHGHEQHVKYEMNYTTLAKFAREQGCDMAVFGHTHIAYEGETDGVKLLNPGSTLFGGTYAIIEIADGNASSCIMQSM</sequence>
<evidence type="ECO:0000256" key="1">
    <source>
        <dbReference type="ARBA" id="ARBA00008950"/>
    </source>
</evidence>
<comment type="similarity">
    <text evidence="1 2">Belongs to the metallophosphoesterase superfamily. YfcE family.</text>
</comment>
<evidence type="ECO:0000259" key="3">
    <source>
        <dbReference type="Pfam" id="PF12850"/>
    </source>
</evidence>
<reference evidence="4" key="1">
    <citation type="submission" date="2020-10" db="EMBL/GenBank/DDBJ databases">
        <authorList>
            <person name="Gilroy R."/>
        </authorList>
    </citation>
    <scope>NUCLEOTIDE SEQUENCE</scope>
    <source>
        <strain evidence="4">USAMLcec3-3695</strain>
    </source>
</reference>
<dbReference type="AlphaFoldDB" id="A0A9D1MAM3"/>
<evidence type="ECO:0000313" key="4">
    <source>
        <dbReference type="EMBL" id="HIU56746.1"/>
    </source>
</evidence>
<comment type="caution">
    <text evidence="4">The sequence shown here is derived from an EMBL/GenBank/DDBJ whole genome shotgun (WGS) entry which is preliminary data.</text>
</comment>
<dbReference type="EC" id="3.1.4.-" evidence="2"/>
<dbReference type="PANTHER" id="PTHR11124">
    <property type="entry name" value="VACUOLAR SORTING PROTEIN VPS29"/>
    <property type="match status" value="1"/>
</dbReference>
<protein>
    <recommendedName>
        <fullName evidence="2">Phosphoesterase</fullName>
        <ecNumber evidence="2">3.1.4.-</ecNumber>
    </recommendedName>
</protein>
<dbReference type="GO" id="GO:0016787">
    <property type="term" value="F:hydrolase activity"/>
    <property type="evidence" value="ECO:0007669"/>
    <property type="project" value="UniProtKB-UniRule"/>
</dbReference>
<comment type="cofactor">
    <cofactor evidence="2">
        <name>a divalent metal cation</name>
        <dbReference type="ChEBI" id="CHEBI:60240"/>
    </cofactor>
</comment>
<gene>
    <name evidence="4" type="ORF">IAA61_02905</name>
</gene>
<dbReference type="NCBIfam" id="TIGR00040">
    <property type="entry name" value="yfcE"/>
    <property type="match status" value="1"/>
</dbReference>
<dbReference type="InterPro" id="IPR029052">
    <property type="entry name" value="Metallo-depent_PP-like"/>
</dbReference>
<evidence type="ECO:0000256" key="2">
    <source>
        <dbReference type="RuleBase" id="RU362039"/>
    </source>
</evidence>
<feature type="domain" description="Calcineurin-like phosphoesterase" evidence="3">
    <location>
        <begin position="3"/>
        <end position="143"/>
    </location>
</feature>
<name>A0A9D1MAM3_9FIRM</name>
<dbReference type="GO" id="GO:0046872">
    <property type="term" value="F:metal ion binding"/>
    <property type="evidence" value="ECO:0007669"/>
    <property type="project" value="UniProtKB-KW"/>
</dbReference>
<dbReference type="Proteomes" id="UP000824109">
    <property type="component" value="Unassembled WGS sequence"/>
</dbReference>
<dbReference type="SUPFAM" id="SSF56300">
    <property type="entry name" value="Metallo-dependent phosphatases"/>
    <property type="match status" value="1"/>
</dbReference>
<accession>A0A9D1MAM3</accession>
<dbReference type="Pfam" id="PF12850">
    <property type="entry name" value="Metallophos_2"/>
    <property type="match status" value="1"/>
</dbReference>